<proteinExistence type="predicted"/>
<sequence length="442" mass="50040">MLPVEYPQELIDHVVDSLTEDLYSLSKLSTVSRRFLARCRHHVFFDLTIHVCRDPSIHRDGRRRCGTSHCLLGFSAVLRSRYCFIPRTIGRLVLSRRGVQNIVHNSYLWTSLSHTGGMDDVEVTLPVLKHFREINRLELVGIYWFDFSWSSSRVVTRFFSGVKHLVLDETGFYSGPQTLLSIIGSASRLDIVFFMNLSVRLPLLALLCSPAFLVWWGQRKIKRVMHRHYSIPCGLRHLALHRVAPPVLQWVLKEQLSQLSSVELLAAGDDEGLSLQPILDGLPPTISKLAIKWPIYALKAVPLVPSLSLHRGLSILNFRLQVGGTLTWAACAAWLSSVLDTITSERLEILILKIVITLDELLRTYFSNVAHHDPVFGQQTSGKNRLVKSLEMVDACFVVTRSASDVHDIDGYAKRCEGRVPFLFPVCRQKGLLKLRVEAPFS</sequence>
<protein>
    <submittedName>
        <fullName evidence="1">Uncharacterized protein</fullName>
    </submittedName>
</protein>
<dbReference type="Proteomes" id="UP001219525">
    <property type="component" value="Unassembled WGS sequence"/>
</dbReference>
<evidence type="ECO:0000313" key="2">
    <source>
        <dbReference type="Proteomes" id="UP001219525"/>
    </source>
</evidence>
<keyword evidence="2" id="KW-1185">Reference proteome</keyword>
<dbReference type="AlphaFoldDB" id="A0AAD6YS88"/>
<name>A0AAD6YS88_9AGAR</name>
<comment type="caution">
    <text evidence="1">The sequence shown here is derived from an EMBL/GenBank/DDBJ whole genome shotgun (WGS) entry which is preliminary data.</text>
</comment>
<evidence type="ECO:0000313" key="1">
    <source>
        <dbReference type="EMBL" id="KAJ7228214.1"/>
    </source>
</evidence>
<accession>A0AAD6YS88</accession>
<reference evidence="1" key="1">
    <citation type="submission" date="2023-03" db="EMBL/GenBank/DDBJ databases">
        <title>Massive genome expansion in bonnet fungi (Mycena s.s.) driven by repeated elements and novel gene families across ecological guilds.</title>
        <authorList>
            <consortium name="Lawrence Berkeley National Laboratory"/>
            <person name="Harder C.B."/>
            <person name="Miyauchi S."/>
            <person name="Viragh M."/>
            <person name="Kuo A."/>
            <person name="Thoen E."/>
            <person name="Andreopoulos B."/>
            <person name="Lu D."/>
            <person name="Skrede I."/>
            <person name="Drula E."/>
            <person name="Henrissat B."/>
            <person name="Morin E."/>
            <person name="Kohler A."/>
            <person name="Barry K."/>
            <person name="LaButti K."/>
            <person name="Morin E."/>
            <person name="Salamov A."/>
            <person name="Lipzen A."/>
            <person name="Mereny Z."/>
            <person name="Hegedus B."/>
            <person name="Baldrian P."/>
            <person name="Stursova M."/>
            <person name="Weitz H."/>
            <person name="Taylor A."/>
            <person name="Grigoriev I.V."/>
            <person name="Nagy L.G."/>
            <person name="Martin F."/>
            <person name="Kauserud H."/>
        </authorList>
    </citation>
    <scope>NUCLEOTIDE SEQUENCE</scope>
    <source>
        <strain evidence="1">9144</strain>
    </source>
</reference>
<dbReference type="EMBL" id="JARJCW010000002">
    <property type="protein sequence ID" value="KAJ7228214.1"/>
    <property type="molecule type" value="Genomic_DNA"/>
</dbReference>
<organism evidence="1 2">
    <name type="scientific">Mycena pura</name>
    <dbReference type="NCBI Taxonomy" id="153505"/>
    <lineage>
        <taxon>Eukaryota</taxon>
        <taxon>Fungi</taxon>
        <taxon>Dikarya</taxon>
        <taxon>Basidiomycota</taxon>
        <taxon>Agaricomycotina</taxon>
        <taxon>Agaricomycetes</taxon>
        <taxon>Agaricomycetidae</taxon>
        <taxon>Agaricales</taxon>
        <taxon>Marasmiineae</taxon>
        <taxon>Mycenaceae</taxon>
        <taxon>Mycena</taxon>
    </lineage>
</organism>
<gene>
    <name evidence="1" type="ORF">GGX14DRAFT_611729</name>
</gene>